<dbReference type="EMBL" id="OU899034">
    <property type="protein sequence ID" value="CAH1710874.1"/>
    <property type="molecule type" value="Genomic_DNA"/>
</dbReference>
<evidence type="ECO:0000313" key="3">
    <source>
        <dbReference type="Proteomes" id="UP001154329"/>
    </source>
</evidence>
<dbReference type="AlphaFoldDB" id="A0A9P0ND07"/>
<proteinExistence type="predicted"/>
<dbReference type="PANTHER" id="PTHR45749">
    <property type="match status" value="1"/>
</dbReference>
<organism evidence="2 3">
    <name type="scientific">Aphis gossypii</name>
    <name type="common">Cotton aphid</name>
    <dbReference type="NCBI Taxonomy" id="80765"/>
    <lineage>
        <taxon>Eukaryota</taxon>
        <taxon>Metazoa</taxon>
        <taxon>Ecdysozoa</taxon>
        <taxon>Arthropoda</taxon>
        <taxon>Hexapoda</taxon>
        <taxon>Insecta</taxon>
        <taxon>Pterygota</taxon>
        <taxon>Neoptera</taxon>
        <taxon>Paraneoptera</taxon>
        <taxon>Hemiptera</taxon>
        <taxon>Sternorrhyncha</taxon>
        <taxon>Aphidomorpha</taxon>
        <taxon>Aphidoidea</taxon>
        <taxon>Aphididae</taxon>
        <taxon>Aphidini</taxon>
        <taxon>Aphis</taxon>
        <taxon>Aphis</taxon>
    </lineage>
</organism>
<dbReference type="Pfam" id="PF14291">
    <property type="entry name" value="DUF4371"/>
    <property type="match status" value="1"/>
</dbReference>
<dbReference type="PANTHER" id="PTHR45749:SF21">
    <property type="entry name" value="DUF4371 DOMAIN-CONTAINING PROTEIN"/>
    <property type="match status" value="1"/>
</dbReference>
<gene>
    <name evidence="2" type="ORF">APHIGO_LOCUS1381</name>
</gene>
<feature type="non-terminal residue" evidence="2">
    <location>
        <position position="262"/>
    </location>
</feature>
<feature type="non-terminal residue" evidence="2">
    <location>
        <position position="1"/>
    </location>
</feature>
<dbReference type="InterPro" id="IPR025398">
    <property type="entry name" value="DUF4371"/>
</dbReference>
<protein>
    <recommendedName>
        <fullName evidence="1">DUF4371 domain-containing protein</fullName>
    </recommendedName>
</protein>
<dbReference type="Proteomes" id="UP001154329">
    <property type="component" value="Chromosome 1"/>
</dbReference>
<evidence type="ECO:0000259" key="1">
    <source>
        <dbReference type="Pfam" id="PF14291"/>
    </source>
</evidence>
<evidence type="ECO:0000313" key="2">
    <source>
        <dbReference type="EMBL" id="CAH1710874.1"/>
    </source>
</evidence>
<accession>A0A9P0ND07</accession>
<reference evidence="2" key="2">
    <citation type="submission" date="2022-10" db="EMBL/GenBank/DDBJ databases">
        <authorList>
            <consortium name="ENA_rothamsted_submissions"/>
            <consortium name="culmorum"/>
            <person name="King R."/>
        </authorList>
    </citation>
    <scope>NUCLEOTIDE SEQUENCE</scope>
</reference>
<keyword evidence="3" id="KW-1185">Reference proteome</keyword>
<name>A0A9P0ND07_APHGO</name>
<reference evidence="2" key="1">
    <citation type="submission" date="2022-02" db="EMBL/GenBank/DDBJ databases">
        <authorList>
            <person name="King R."/>
        </authorList>
    </citation>
    <scope>NUCLEOTIDE SEQUENCE</scope>
</reference>
<feature type="domain" description="DUF4371" evidence="1">
    <location>
        <begin position="74"/>
        <end position="223"/>
    </location>
</feature>
<sequence length="262" mass="29195">YHKKCILDSENFLNIIKNPTLSVDKQIDIGRKKEIIENRKNIIPIIEAIILCGRQNMALRGHRDSGNIFKTFSDDKQNNDGNFRSIIRYRAQGDSDMRSYLESSGTIKYTSSTSQNEIIDSCNKVLLNKIILGVNEAKCFSVLADETADVSGIEQVSLCVRYVELNTLELHKDFLQFVPAVDMTGKGLAKLIIDNLQQFGIDTTYLRGQGYDGAASMSGKFNGVQAHIKDIHPLAINVHCSAHVLNLVVSKSCSPTQIRDCL</sequence>